<dbReference type="RefSeq" id="WP_207868672.1">
    <property type="nucleotide sequence ID" value="NZ_CP062222.1"/>
</dbReference>
<evidence type="ECO:0000313" key="2">
    <source>
        <dbReference type="EMBL" id="QTC90250.1"/>
    </source>
</evidence>
<name>A0A975GX79_9CAUL</name>
<reference evidence="2" key="1">
    <citation type="submission" date="2020-09" db="EMBL/GenBank/DDBJ databases">
        <title>Brevundimonas sp. LVF2 isolated from a puddle in Goettingen, Germany.</title>
        <authorList>
            <person name="Friedrich I."/>
            <person name="Klassen A."/>
            <person name="Hannes N."/>
            <person name="Schneider D."/>
            <person name="Hertel R."/>
            <person name="Daniel R."/>
        </authorList>
    </citation>
    <scope>NUCLEOTIDE SEQUENCE</scope>
    <source>
        <strain evidence="2">LVF2</strain>
    </source>
</reference>
<organism evidence="2 3">
    <name type="scientific">Brevundimonas goettingensis</name>
    <dbReference type="NCBI Taxonomy" id="2774190"/>
    <lineage>
        <taxon>Bacteria</taxon>
        <taxon>Pseudomonadati</taxon>
        <taxon>Pseudomonadota</taxon>
        <taxon>Alphaproteobacteria</taxon>
        <taxon>Caulobacterales</taxon>
        <taxon>Caulobacteraceae</taxon>
        <taxon>Brevundimonas</taxon>
    </lineage>
</organism>
<keyword evidence="1" id="KW-0472">Membrane</keyword>
<dbReference type="EMBL" id="CP062222">
    <property type="protein sequence ID" value="QTC90250.1"/>
    <property type="molecule type" value="Genomic_DNA"/>
</dbReference>
<proteinExistence type="predicted"/>
<dbReference type="AlphaFoldDB" id="A0A975GX79"/>
<accession>A0A975GX79</accession>
<protein>
    <submittedName>
        <fullName evidence="2">Uncharacterized protein</fullName>
    </submittedName>
</protein>
<feature type="transmembrane region" description="Helical" evidence="1">
    <location>
        <begin position="18"/>
        <end position="38"/>
    </location>
</feature>
<evidence type="ECO:0000256" key="1">
    <source>
        <dbReference type="SAM" id="Phobius"/>
    </source>
</evidence>
<keyword evidence="1" id="KW-1133">Transmembrane helix</keyword>
<keyword evidence="3" id="KW-1185">Reference proteome</keyword>
<sequence length="56" mass="5810">MDHEKPPAIKNPARARRALVVIVGVIAGLALVTFILAFGHQEKKAPAPAGATVSLP</sequence>
<gene>
    <name evidence="2" type="ORF">IFJ75_13290</name>
</gene>
<keyword evidence="1" id="KW-0812">Transmembrane</keyword>
<dbReference type="Proteomes" id="UP000663918">
    <property type="component" value="Chromosome"/>
</dbReference>
<evidence type="ECO:0000313" key="3">
    <source>
        <dbReference type="Proteomes" id="UP000663918"/>
    </source>
</evidence>
<dbReference type="KEGG" id="bgoe:IFJ75_13290"/>